<dbReference type="OrthoDB" id="4120783at2"/>
<name>A0A4R4MTX9_9ACTN</name>
<dbReference type="GO" id="GO:0003700">
    <property type="term" value="F:DNA-binding transcription factor activity"/>
    <property type="evidence" value="ECO:0007669"/>
    <property type="project" value="InterPro"/>
</dbReference>
<dbReference type="PROSITE" id="PS50949">
    <property type="entry name" value="HTH_GNTR"/>
    <property type="match status" value="1"/>
</dbReference>
<evidence type="ECO:0000313" key="6">
    <source>
        <dbReference type="Proteomes" id="UP000295157"/>
    </source>
</evidence>
<gene>
    <name evidence="5" type="ORF">E1267_38445</name>
</gene>
<evidence type="ECO:0000256" key="2">
    <source>
        <dbReference type="ARBA" id="ARBA00023125"/>
    </source>
</evidence>
<evidence type="ECO:0000256" key="1">
    <source>
        <dbReference type="ARBA" id="ARBA00023015"/>
    </source>
</evidence>
<organism evidence="5 6">
    <name type="scientific">Nonomuraea longispora</name>
    <dbReference type="NCBI Taxonomy" id="1848320"/>
    <lineage>
        <taxon>Bacteria</taxon>
        <taxon>Bacillati</taxon>
        <taxon>Actinomycetota</taxon>
        <taxon>Actinomycetes</taxon>
        <taxon>Streptosporangiales</taxon>
        <taxon>Streptosporangiaceae</taxon>
        <taxon>Nonomuraea</taxon>
    </lineage>
</organism>
<sequence length="226" mass="25986">MDQSLGQSRAITAGERAYQWTREAILSGRIPEGTFLEEKLVCDEAGVSRTPVREAFHRLAAEKFIDLLPRRGAQVRRVTAGELFETYEMRLLLELHGFRILCGKNIDIPAWLSEHLDRMEDPERVARVRAGDRDAIAEHAKMDFFFHFSFVKATGNSILIDLYTSLQPRHQRIAVSAVSLRPKRLEVIAPEHRTLLKALTDHDYDTAERTLRHHLRPDETVVSHLR</sequence>
<dbReference type="InterPro" id="IPR011711">
    <property type="entry name" value="GntR_C"/>
</dbReference>
<dbReference type="EMBL" id="SMJZ01000238">
    <property type="protein sequence ID" value="TDB98723.1"/>
    <property type="molecule type" value="Genomic_DNA"/>
</dbReference>
<dbReference type="SUPFAM" id="SSF46785">
    <property type="entry name" value="Winged helix' DNA-binding domain"/>
    <property type="match status" value="1"/>
</dbReference>
<comment type="caution">
    <text evidence="5">The sequence shown here is derived from an EMBL/GenBank/DDBJ whole genome shotgun (WGS) entry which is preliminary data.</text>
</comment>
<proteinExistence type="predicted"/>
<keyword evidence="6" id="KW-1185">Reference proteome</keyword>
<dbReference type="Gene3D" id="1.10.10.10">
    <property type="entry name" value="Winged helix-like DNA-binding domain superfamily/Winged helix DNA-binding domain"/>
    <property type="match status" value="1"/>
</dbReference>
<dbReference type="Gene3D" id="1.20.120.530">
    <property type="entry name" value="GntR ligand-binding domain-like"/>
    <property type="match status" value="1"/>
</dbReference>
<dbReference type="Proteomes" id="UP000295157">
    <property type="component" value="Unassembled WGS sequence"/>
</dbReference>
<dbReference type="SMART" id="SM00895">
    <property type="entry name" value="FCD"/>
    <property type="match status" value="1"/>
</dbReference>
<dbReference type="SUPFAM" id="SSF48008">
    <property type="entry name" value="GntR ligand-binding domain-like"/>
    <property type="match status" value="1"/>
</dbReference>
<dbReference type="Pfam" id="PF07729">
    <property type="entry name" value="FCD"/>
    <property type="match status" value="1"/>
</dbReference>
<dbReference type="RefSeq" id="WP_132340357.1">
    <property type="nucleotide sequence ID" value="NZ_SMJZ01000238.1"/>
</dbReference>
<dbReference type="InterPro" id="IPR036390">
    <property type="entry name" value="WH_DNA-bd_sf"/>
</dbReference>
<keyword evidence="2" id="KW-0238">DNA-binding</keyword>
<dbReference type="PANTHER" id="PTHR43537">
    <property type="entry name" value="TRANSCRIPTIONAL REGULATOR, GNTR FAMILY"/>
    <property type="match status" value="1"/>
</dbReference>
<dbReference type="InterPro" id="IPR008920">
    <property type="entry name" value="TF_FadR/GntR_C"/>
</dbReference>
<dbReference type="InterPro" id="IPR036388">
    <property type="entry name" value="WH-like_DNA-bd_sf"/>
</dbReference>
<reference evidence="5 6" key="1">
    <citation type="submission" date="2019-02" db="EMBL/GenBank/DDBJ databases">
        <title>Draft genome sequences of novel Actinobacteria.</title>
        <authorList>
            <person name="Sahin N."/>
            <person name="Ay H."/>
            <person name="Saygin H."/>
        </authorList>
    </citation>
    <scope>NUCLEOTIDE SEQUENCE [LARGE SCALE GENOMIC DNA]</scope>
    <source>
        <strain evidence="5 6">KC201</strain>
    </source>
</reference>
<dbReference type="AlphaFoldDB" id="A0A4R4MTX9"/>
<dbReference type="SMART" id="SM00345">
    <property type="entry name" value="HTH_GNTR"/>
    <property type="match status" value="1"/>
</dbReference>
<keyword evidence="1" id="KW-0805">Transcription regulation</keyword>
<accession>A0A4R4MTX9</accession>
<dbReference type="Pfam" id="PF00392">
    <property type="entry name" value="GntR"/>
    <property type="match status" value="1"/>
</dbReference>
<feature type="domain" description="HTH gntR-type" evidence="4">
    <location>
        <begin position="11"/>
        <end position="78"/>
    </location>
</feature>
<keyword evidence="3" id="KW-0804">Transcription</keyword>
<dbReference type="PANTHER" id="PTHR43537:SF24">
    <property type="entry name" value="GLUCONATE OPERON TRANSCRIPTIONAL REPRESSOR"/>
    <property type="match status" value="1"/>
</dbReference>
<dbReference type="GO" id="GO:0003677">
    <property type="term" value="F:DNA binding"/>
    <property type="evidence" value="ECO:0007669"/>
    <property type="project" value="UniProtKB-KW"/>
</dbReference>
<evidence type="ECO:0000313" key="5">
    <source>
        <dbReference type="EMBL" id="TDB98723.1"/>
    </source>
</evidence>
<dbReference type="InterPro" id="IPR000524">
    <property type="entry name" value="Tscrpt_reg_HTH_GntR"/>
</dbReference>
<protein>
    <submittedName>
        <fullName evidence="5">GntR family transcriptional regulator</fullName>
    </submittedName>
</protein>
<evidence type="ECO:0000256" key="3">
    <source>
        <dbReference type="ARBA" id="ARBA00023163"/>
    </source>
</evidence>
<evidence type="ECO:0000259" key="4">
    <source>
        <dbReference type="PROSITE" id="PS50949"/>
    </source>
</evidence>